<name>G0TYW1_TRYVY</name>
<gene>
    <name evidence="2" type="ORF">TVY486_0704920</name>
</gene>
<sequence>MVPRCRESVLRARRSICAAVKSSVLPSKASSMSSLIVSRDSDLFVSKSFNADASSVSRLVDENYLDPPDSIFFPSLSVFTGLGAVKLDSDIFECCDDVSRVLRFRPLWSLVGSFRCVLQSLVCVEYSSGLLKWLQLSPSGGVHAMRLSLSSIVDAQLVRPSSHSVNTDHATQWVIISSSSNPSRVVFCFAEPSFAKRMVLALRSSHVP</sequence>
<evidence type="ECO:0000313" key="2">
    <source>
        <dbReference type="EMBL" id="CCC49164.1"/>
    </source>
</evidence>
<dbReference type="Pfam" id="PF23732">
    <property type="entry name" value="PH_22"/>
    <property type="match status" value="1"/>
</dbReference>
<dbReference type="InterPro" id="IPR057317">
    <property type="entry name" value="PH-like_tryp"/>
</dbReference>
<evidence type="ECO:0000259" key="1">
    <source>
        <dbReference type="Pfam" id="PF23732"/>
    </source>
</evidence>
<dbReference type="VEuPathDB" id="TriTrypDB:TvY486_0704920"/>
<accession>G0TYW1</accession>
<protein>
    <recommendedName>
        <fullName evidence="1">PH-like domain-containing protein</fullName>
    </recommendedName>
</protein>
<dbReference type="EMBL" id="HE573023">
    <property type="protein sequence ID" value="CCC49164.1"/>
    <property type="molecule type" value="Genomic_DNA"/>
</dbReference>
<organism evidence="2">
    <name type="scientific">Trypanosoma vivax (strain Y486)</name>
    <dbReference type="NCBI Taxonomy" id="1055687"/>
    <lineage>
        <taxon>Eukaryota</taxon>
        <taxon>Discoba</taxon>
        <taxon>Euglenozoa</taxon>
        <taxon>Kinetoplastea</taxon>
        <taxon>Metakinetoplastina</taxon>
        <taxon>Trypanosomatida</taxon>
        <taxon>Trypanosomatidae</taxon>
        <taxon>Trypanosoma</taxon>
        <taxon>Duttonella</taxon>
    </lineage>
</organism>
<proteinExistence type="predicted"/>
<dbReference type="AlphaFoldDB" id="G0TYW1"/>
<reference evidence="2" key="1">
    <citation type="journal article" date="2012" name="Proc. Natl. Acad. Sci. U.S.A.">
        <title>Antigenic diversity is generated by distinct evolutionary mechanisms in African trypanosome species.</title>
        <authorList>
            <person name="Jackson A.P."/>
            <person name="Berry A."/>
            <person name="Aslett M."/>
            <person name="Allison H.C."/>
            <person name="Burton P."/>
            <person name="Vavrova-Anderson J."/>
            <person name="Brown R."/>
            <person name="Browne H."/>
            <person name="Corton N."/>
            <person name="Hauser H."/>
            <person name="Gamble J."/>
            <person name="Gilderthorp R."/>
            <person name="Marcello L."/>
            <person name="McQuillan J."/>
            <person name="Otto T.D."/>
            <person name="Quail M.A."/>
            <person name="Sanders M.J."/>
            <person name="van Tonder A."/>
            <person name="Ginger M.L."/>
            <person name="Field M.C."/>
            <person name="Barry J.D."/>
            <person name="Hertz-Fowler C."/>
            <person name="Berriman M."/>
        </authorList>
    </citation>
    <scope>NUCLEOTIDE SEQUENCE</scope>
    <source>
        <strain evidence="2">Y486</strain>
    </source>
</reference>
<feature type="domain" description="PH-like" evidence="1">
    <location>
        <begin position="103"/>
        <end position="204"/>
    </location>
</feature>